<reference evidence="2" key="1">
    <citation type="journal article" date="2019" name="Environ. Microbiol.">
        <title>Fungal ecological strategies reflected in gene transcription - a case study of two litter decomposers.</title>
        <authorList>
            <person name="Barbi F."/>
            <person name="Kohler A."/>
            <person name="Barry K."/>
            <person name="Baskaran P."/>
            <person name="Daum C."/>
            <person name="Fauchery L."/>
            <person name="Ihrmark K."/>
            <person name="Kuo A."/>
            <person name="LaButti K."/>
            <person name="Lipzen A."/>
            <person name="Morin E."/>
            <person name="Grigoriev I.V."/>
            <person name="Henrissat B."/>
            <person name="Lindahl B."/>
            <person name="Martin F."/>
        </authorList>
    </citation>
    <scope>NUCLEOTIDE SEQUENCE</scope>
    <source>
        <strain evidence="2">JB14</strain>
    </source>
</reference>
<sequence length="217" mass="24591">MSASPPYSDYFRCRTIGRRAASPPTWACYEQIPYDDDDDYSESGSESCSEDDEEYRSAAAADNEHSDSQDDSEQRDDNVGRSADDSNDLNMDIDEEGVGEKKSLESKQDVKGKQRAIEADSEQEPEPPKRHHRRKQRHNTFTLRPILTIQRSQGFVWNQDLFIPPYIKDRYVASTSPPNSSGFISTSASSTNSTLNDYEVEVVEIRVQEGDLDYIIS</sequence>
<keyword evidence="3" id="KW-1185">Reference proteome</keyword>
<organism evidence="2 3">
    <name type="scientific">Gymnopus androsaceus JB14</name>
    <dbReference type="NCBI Taxonomy" id="1447944"/>
    <lineage>
        <taxon>Eukaryota</taxon>
        <taxon>Fungi</taxon>
        <taxon>Dikarya</taxon>
        <taxon>Basidiomycota</taxon>
        <taxon>Agaricomycotina</taxon>
        <taxon>Agaricomycetes</taxon>
        <taxon>Agaricomycetidae</taxon>
        <taxon>Agaricales</taxon>
        <taxon>Marasmiineae</taxon>
        <taxon>Omphalotaceae</taxon>
        <taxon>Gymnopus</taxon>
    </lineage>
</organism>
<feature type="compositionally biased region" description="Basic and acidic residues" evidence="1">
    <location>
        <begin position="75"/>
        <end position="84"/>
    </location>
</feature>
<dbReference type="EMBL" id="ML769447">
    <property type="protein sequence ID" value="KAE9401359.1"/>
    <property type="molecule type" value="Genomic_DNA"/>
</dbReference>
<evidence type="ECO:0000256" key="1">
    <source>
        <dbReference type="SAM" id="MobiDB-lite"/>
    </source>
</evidence>
<name>A0A6A4HSI8_9AGAR</name>
<feature type="compositionally biased region" description="Acidic residues" evidence="1">
    <location>
        <begin position="85"/>
        <end position="97"/>
    </location>
</feature>
<protein>
    <submittedName>
        <fullName evidence="2">Uncharacterized protein</fullName>
    </submittedName>
</protein>
<feature type="compositionally biased region" description="Basic residues" evidence="1">
    <location>
        <begin position="129"/>
        <end position="138"/>
    </location>
</feature>
<evidence type="ECO:0000313" key="3">
    <source>
        <dbReference type="Proteomes" id="UP000799118"/>
    </source>
</evidence>
<dbReference type="AlphaFoldDB" id="A0A6A4HSI8"/>
<proteinExistence type="predicted"/>
<feature type="compositionally biased region" description="Basic and acidic residues" evidence="1">
    <location>
        <begin position="98"/>
        <end position="118"/>
    </location>
</feature>
<feature type="region of interest" description="Disordered" evidence="1">
    <location>
        <begin position="30"/>
        <end position="138"/>
    </location>
</feature>
<dbReference type="OrthoDB" id="3251353at2759"/>
<gene>
    <name evidence="2" type="ORF">BT96DRAFT_611293</name>
</gene>
<dbReference type="Proteomes" id="UP000799118">
    <property type="component" value="Unassembled WGS sequence"/>
</dbReference>
<accession>A0A6A4HSI8</accession>
<evidence type="ECO:0000313" key="2">
    <source>
        <dbReference type="EMBL" id="KAE9401359.1"/>
    </source>
</evidence>